<accession>A0A2T4PXC9</accession>
<dbReference type="Gene3D" id="2.50.20.40">
    <property type="match status" value="1"/>
</dbReference>
<dbReference type="AlphaFoldDB" id="A0A2T4PXC9"/>
<evidence type="ECO:0000256" key="1">
    <source>
        <dbReference type="ARBA" id="ARBA00009715"/>
    </source>
</evidence>
<dbReference type="Proteomes" id="UP000240717">
    <property type="component" value="Unassembled WGS sequence"/>
</dbReference>
<comment type="similarity">
    <text evidence="1">Belongs to the staphylococcal tandem lipoprotein family.</text>
</comment>
<dbReference type="InterPro" id="IPR007595">
    <property type="entry name" value="Csa"/>
</dbReference>
<dbReference type="Pfam" id="PF04507">
    <property type="entry name" value="DUF576"/>
    <property type="match status" value="1"/>
</dbReference>
<protein>
    <submittedName>
        <fullName evidence="2">Tandem-type lipoprotein</fullName>
    </submittedName>
</protein>
<name>A0A2T4PXC9_STAWA</name>
<evidence type="ECO:0000313" key="3">
    <source>
        <dbReference type="Proteomes" id="UP000240717"/>
    </source>
</evidence>
<keyword evidence="2" id="KW-0449">Lipoprotein</keyword>
<gene>
    <name evidence="2" type="ORF">BU085_12335</name>
</gene>
<evidence type="ECO:0000313" key="2">
    <source>
        <dbReference type="EMBL" id="PTI49294.1"/>
    </source>
</evidence>
<dbReference type="RefSeq" id="WP_142401473.1">
    <property type="nucleotide sequence ID" value="NZ_PZEV01000085.1"/>
</dbReference>
<comment type="caution">
    <text evidence="2">The sequence shown here is derived from an EMBL/GenBank/DDBJ whole genome shotgun (WGS) entry which is preliminary data.</text>
</comment>
<dbReference type="InterPro" id="IPR038641">
    <property type="entry name" value="Csa_sf"/>
</dbReference>
<organism evidence="2 3">
    <name type="scientific">Staphylococcus warneri</name>
    <dbReference type="NCBI Taxonomy" id="1292"/>
    <lineage>
        <taxon>Bacteria</taxon>
        <taxon>Bacillati</taxon>
        <taxon>Bacillota</taxon>
        <taxon>Bacilli</taxon>
        <taxon>Bacillales</taxon>
        <taxon>Staphylococcaceae</taxon>
        <taxon>Staphylococcus</taxon>
    </lineage>
</organism>
<reference evidence="2 3" key="1">
    <citation type="journal article" date="2016" name="Front. Microbiol.">
        <title>Comprehensive Phylogenetic Analysis of Bovine Non-aureus Staphylococci Species Based on Whole-Genome Sequencing.</title>
        <authorList>
            <person name="Naushad S."/>
            <person name="Barkema H.W."/>
            <person name="Luby C."/>
            <person name="Condas L.A."/>
            <person name="Nobrega D.B."/>
            <person name="Carson D.A."/>
            <person name="De Buck J."/>
        </authorList>
    </citation>
    <scope>NUCLEOTIDE SEQUENCE [LARGE SCALE GENOMIC DNA]</scope>
    <source>
        <strain evidence="2 3">SNUC 2993</strain>
    </source>
</reference>
<feature type="non-terminal residue" evidence="2">
    <location>
        <position position="1"/>
    </location>
</feature>
<sequence>VELKNNKIIIKKHINNNDLKNKIENFKFFGQYANFRDLKKYKNGDIDYNPEVPSYSAKYQLSNGDSNVKKIREIYKVPTKKAPKFTMKGTGKLSGDSLGNQSIEYTFEEGKKNNIYFTDSLEFQPTAK</sequence>
<dbReference type="EMBL" id="PZEV01000085">
    <property type="protein sequence ID" value="PTI49294.1"/>
    <property type="molecule type" value="Genomic_DNA"/>
</dbReference>
<proteinExistence type="inferred from homology"/>